<feature type="transmembrane region" description="Helical" evidence="9">
    <location>
        <begin position="317"/>
        <end position="336"/>
    </location>
</feature>
<proteinExistence type="inferred from homology"/>
<dbReference type="PANTHER" id="PTHR11101">
    <property type="entry name" value="PHOSPHATE TRANSPORTER"/>
    <property type="match status" value="1"/>
</dbReference>
<dbReference type="OrthoDB" id="341862at2157"/>
<keyword evidence="6 9" id="KW-0812">Transmembrane</keyword>
<dbReference type="GO" id="GO:0005315">
    <property type="term" value="F:phosphate transmembrane transporter activity"/>
    <property type="evidence" value="ECO:0007669"/>
    <property type="project" value="InterPro"/>
</dbReference>
<gene>
    <name evidence="10" type="ORF">SAMN04488063_0039</name>
</gene>
<feature type="transmembrane region" description="Helical" evidence="9">
    <location>
        <begin position="135"/>
        <end position="157"/>
    </location>
</feature>
<reference evidence="11" key="1">
    <citation type="submission" date="2016-10" db="EMBL/GenBank/DDBJ databases">
        <authorList>
            <person name="Varghese N."/>
            <person name="Submissions S."/>
        </authorList>
    </citation>
    <scope>NUCLEOTIDE SEQUENCE [LARGE SCALE GENOMIC DNA]</scope>
    <source>
        <strain evidence="11">CGMCC 1.7739</strain>
    </source>
</reference>
<feature type="transmembrane region" description="Helical" evidence="9">
    <location>
        <begin position="365"/>
        <end position="386"/>
    </location>
</feature>
<dbReference type="RefSeq" id="WP_092894055.1">
    <property type="nucleotide sequence ID" value="NZ_FOOQ01000011.1"/>
</dbReference>
<accession>A0A1I2X1Y7</accession>
<name>A0A1I2X1Y7_9EURY</name>
<comment type="subcellular location">
    <subcellularLocation>
        <location evidence="2 9">Membrane</location>
        <topology evidence="2 9">Multi-pass membrane protein</topology>
    </subcellularLocation>
</comment>
<evidence type="ECO:0000313" key="11">
    <source>
        <dbReference type="Proteomes" id="UP000198876"/>
    </source>
</evidence>
<dbReference type="EMBL" id="FOOQ01000011">
    <property type="protein sequence ID" value="SFH05951.1"/>
    <property type="molecule type" value="Genomic_DNA"/>
</dbReference>
<feature type="transmembrane region" description="Helical" evidence="9">
    <location>
        <begin position="243"/>
        <end position="267"/>
    </location>
</feature>
<evidence type="ECO:0000256" key="7">
    <source>
        <dbReference type="ARBA" id="ARBA00022989"/>
    </source>
</evidence>
<comment type="similarity">
    <text evidence="3 9">Belongs to the inorganic phosphate transporter (PiT) (TC 2.A.20) family.</text>
</comment>
<dbReference type="Proteomes" id="UP000198876">
    <property type="component" value="Unassembled WGS sequence"/>
</dbReference>
<feature type="transmembrane region" description="Helical" evidence="9">
    <location>
        <begin position="78"/>
        <end position="100"/>
    </location>
</feature>
<sequence>MDPALIALFVGAALASLFMAWVIGAGSSGATPFAPAVGANAIATMRAALLVGVFGFAGAVTQGGNVSEAVGSGLVGGISLPVAGVILVLVLGAGLMAVGITTGYPIATAFTVTGAVIGVGIALGGTPVWSKYQQIAAVWILTPFVGGGIAFAIASLLPRPDVPERYSIPALAGLVGAVLANVQFSFLGEGSTSGTVRGLGQRALGVDGFASAVVITGLAALVVAVAVWWDVGRDRSGGLRRVLLALGSLVAFSAGGSQVGLAVGPLLPLLGEVGTVSTFAVLVGGGLGMLVGSWTGAPRMIKSLAQDYSSLGPRRSISALVPSFLIAQLAVLLGVPVSFNEIVVSAIIGSGAAVGGREAVDARKILLTVGAWVGSFALSFGLAYAAGAVLL</sequence>
<keyword evidence="7 9" id="KW-1133">Transmembrane helix</keyword>
<feature type="transmembrane region" description="Helical" evidence="9">
    <location>
        <begin position="273"/>
        <end position="296"/>
    </location>
</feature>
<evidence type="ECO:0000256" key="1">
    <source>
        <dbReference type="ARBA" id="ARBA00001981"/>
    </source>
</evidence>
<dbReference type="STRING" id="553467.SAMN04488063_0039"/>
<comment type="function">
    <text evidence="1">Potential transporter for phosphate.</text>
</comment>
<dbReference type="GO" id="GO:0016020">
    <property type="term" value="C:membrane"/>
    <property type="evidence" value="ECO:0007669"/>
    <property type="project" value="UniProtKB-SubCell"/>
</dbReference>
<evidence type="ECO:0000256" key="9">
    <source>
        <dbReference type="RuleBase" id="RU363058"/>
    </source>
</evidence>
<feature type="transmembrane region" description="Helical" evidence="9">
    <location>
        <begin position="169"/>
        <end position="188"/>
    </location>
</feature>
<organism evidence="10 11">
    <name type="scientific">Halopelagius inordinatus</name>
    <dbReference type="NCBI Taxonomy" id="553467"/>
    <lineage>
        <taxon>Archaea</taxon>
        <taxon>Methanobacteriati</taxon>
        <taxon>Methanobacteriota</taxon>
        <taxon>Stenosarchaea group</taxon>
        <taxon>Halobacteria</taxon>
        <taxon>Halobacteriales</taxon>
        <taxon>Haloferacaceae</taxon>
    </lineage>
</organism>
<evidence type="ECO:0000256" key="5">
    <source>
        <dbReference type="ARBA" id="ARBA00022592"/>
    </source>
</evidence>
<keyword evidence="8 9" id="KW-0472">Membrane</keyword>
<evidence type="ECO:0000256" key="3">
    <source>
        <dbReference type="ARBA" id="ARBA00009916"/>
    </source>
</evidence>
<keyword evidence="5 9" id="KW-0592">Phosphate transport</keyword>
<feature type="transmembrane region" description="Helical" evidence="9">
    <location>
        <begin position="107"/>
        <end position="129"/>
    </location>
</feature>
<evidence type="ECO:0000256" key="2">
    <source>
        <dbReference type="ARBA" id="ARBA00004141"/>
    </source>
</evidence>
<evidence type="ECO:0000256" key="4">
    <source>
        <dbReference type="ARBA" id="ARBA00022448"/>
    </source>
</evidence>
<evidence type="ECO:0000313" key="10">
    <source>
        <dbReference type="EMBL" id="SFH05951.1"/>
    </source>
</evidence>
<dbReference type="InterPro" id="IPR001204">
    <property type="entry name" value="Phos_transporter"/>
</dbReference>
<keyword evidence="11" id="KW-1185">Reference proteome</keyword>
<feature type="transmembrane region" description="Helical" evidence="9">
    <location>
        <begin position="6"/>
        <end position="25"/>
    </location>
</feature>
<keyword evidence="4 9" id="KW-0813">Transport</keyword>
<dbReference type="PANTHER" id="PTHR11101:SF80">
    <property type="entry name" value="PHOSPHATE TRANSPORTER"/>
    <property type="match status" value="1"/>
</dbReference>
<evidence type="ECO:0000256" key="8">
    <source>
        <dbReference type="ARBA" id="ARBA00023136"/>
    </source>
</evidence>
<dbReference type="AlphaFoldDB" id="A0A1I2X1Y7"/>
<feature type="transmembrane region" description="Helical" evidence="9">
    <location>
        <begin position="208"/>
        <end position="231"/>
    </location>
</feature>
<dbReference type="GO" id="GO:0035435">
    <property type="term" value="P:phosphate ion transmembrane transport"/>
    <property type="evidence" value="ECO:0007669"/>
    <property type="project" value="TreeGrafter"/>
</dbReference>
<evidence type="ECO:0000256" key="6">
    <source>
        <dbReference type="ARBA" id="ARBA00022692"/>
    </source>
</evidence>
<feature type="transmembrane region" description="Helical" evidence="9">
    <location>
        <begin position="37"/>
        <end position="58"/>
    </location>
</feature>
<protein>
    <recommendedName>
        <fullName evidence="9">Phosphate transporter</fullName>
    </recommendedName>
</protein>
<dbReference type="Pfam" id="PF01384">
    <property type="entry name" value="PHO4"/>
    <property type="match status" value="1"/>
</dbReference>